<gene>
    <name evidence="1" type="ORF">L3Q82_014555</name>
</gene>
<comment type="caution">
    <text evidence="1">The sequence shown here is derived from an EMBL/GenBank/DDBJ whole genome shotgun (WGS) entry which is preliminary data.</text>
</comment>
<dbReference type="Proteomes" id="UP000831701">
    <property type="component" value="Chromosome 17"/>
</dbReference>
<organism evidence="1 2">
    <name type="scientific">Scortum barcoo</name>
    <name type="common">barcoo grunter</name>
    <dbReference type="NCBI Taxonomy" id="214431"/>
    <lineage>
        <taxon>Eukaryota</taxon>
        <taxon>Metazoa</taxon>
        <taxon>Chordata</taxon>
        <taxon>Craniata</taxon>
        <taxon>Vertebrata</taxon>
        <taxon>Euteleostomi</taxon>
        <taxon>Actinopterygii</taxon>
        <taxon>Neopterygii</taxon>
        <taxon>Teleostei</taxon>
        <taxon>Neoteleostei</taxon>
        <taxon>Acanthomorphata</taxon>
        <taxon>Eupercaria</taxon>
        <taxon>Centrarchiformes</taxon>
        <taxon>Terapontoidei</taxon>
        <taxon>Terapontidae</taxon>
        <taxon>Scortum</taxon>
    </lineage>
</organism>
<reference evidence="1" key="1">
    <citation type="submission" date="2022-04" db="EMBL/GenBank/DDBJ databases">
        <title>Jade perch genome.</title>
        <authorList>
            <person name="Chao B."/>
        </authorList>
    </citation>
    <scope>NUCLEOTIDE SEQUENCE</scope>
    <source>
        <strain evidence="1">CB-2022</strain>
    </source>
</reference>
<proteinExistence type="predicted"/>
<protein>
    <submittedName>
        <fullName evidence="1">Uncharacterized protein</fullName>
    </submittedName>
</protein>
<name>A0ACB8VWZ7_9TELE</name>
<accession>A0ACB8VWZ7</accession>
<sequence>MVELDGVCLPLLVDTAASKSLLSESTVRWLFLSTVDHGRHRGAVQIQPHQDWHGRHLHLLQPPANLLGFDLFCTLGFSITDNTGTSILMVTTPWQHRWPSLFAGLGCLSTFNHQPLIDPAVSPVIQPLRCLPLCLHDDVMAKLQKLLDAHIIEQVDLRQTNKAVIPDKYSLPMMEELSAKFHGSTVFSKLELRQIYLQQKGYINIQMASPLPWPSTPWTHIQVNICGELHGVLQHQCLLLVAYDLHWPEVLPTSSVTTRVVSDFLSSLFARWGVPDAITTDNRPQFISADFIAFMGGRGIKHIRTALYHPQANGGVERFNQTLKNGLRAHLADGLPFSPALQITLLH</sequence>
<dbReference type="EMBL" id="CM041547">
    <property type="protein sequence ID" value="KAI3360245.1"/>
    <property type="molecule type" value="Genomic_DNA"/>
</dbReference>
<evidence type="ECO:0000313" key="1">
    <source>
        <dbReference type="EMBL" id="KAI3360245.1"/>
    </source>
</evidence>
<evidence type="ECO:0000313" key="2">
    <source>
        <dbReference type="Proteomes" id="UP000831701"/>
    </source>
</evidence>
<keyword evidence="2" id="KW-1185">Reference proteome</keyword>